<dbReference type="EMBL" id="KI545864">
    <property type="protein sequence ID" value="EST07244.1"/>
    <property type="molecule type" value="Genomic_DNA"/>
</dbReference>
<dbReference type="HOGENOM" id="CLU_100709_0_0_1"/>
<organism evidence="3 4">
    <name type="scientific">Kalmanozyma brasiliensis (strain GHG001)</name>
    <name type="common">Yeast</name>
    <name type="synonym">Pseudozyma brasiliensis</name>
    <dbReference type="NCBI Taxonomy" id="1365824"/>
    <lineage>
        <taxon>Eukaryota</taxon>
        <taxon>Fungi</taxon>
        <taxon>Dikarya</taxon>
        <taxon>Basidiomycota</taxon>
        <taxon>Ustilaginomycotina</taxon>
        <taxon>Ustilaginomycetes</taxon>
        <taxon>Ustilaginales</taxon>
        <taxon>Ustilaginaceae</taxon>
        <taxon>Kalmanozyma</taxon>
    </lineage>
</organism>
<evidence type="ECO:0008006" key="5">
    <source>
        <dbReference type="Google" id="ProtNLM"/>
    </source>
</evidence>
<dbReference type="eggNOG" id="ENOG502SCF8">
    <property type="taxonomic scope" value="Eukaryota"/>
</dbReference>
<feature type="chain" id="PRO_5004732572" description="Cell wall protein" evidence="2">
    <location>
        <begin position="23"/>
        <end position="214"/>
    </location>
</feature>
<protein>
    <recommendedName>
        <fullName evidence="5">Cell wall protein</fullName>
    </recommendedName>
</protein>
<evidence type="ECO:0000313" key="4">
    <source>
        <dbReference type="Proteomes" id="UP000019377"/>
    </source>
</evidence>
<dbReference type="AlphaFoldDB" id="V5EXL6"/>
<evidence type="ECO:0000256" key="1">
    <source>
        <dbReference type="SAM" id="MobiDB-lite"/>
    </source>
</evidence>
<dbReference type="OMA" id="DECATAY"/>
<feature type="compositionally biased region" description="Low complexity" evidence="1">
    <location>
        <begin position="202"/>
        <end position="214"/>
    </location>
</feature>
<name>V5EXL6_KALBG</name>
<dbReference type="PANTHER" id="PTHR38123:SF1">
    <property type="entry name" value="HYDROPHOBIC SURFACE BINDING PROTEIN"/>
    <property type="match status" value="1"/>
</dbReference>
<dbReference type="InterPro" id="IPR021054">
    <property type="entry name" value="Cell_wall_mannoprotein_1"/>
</dbReference>
<proteinExistence type="predicted"/>
<keyword evidence="2" id="KW-0732">Signal</keyword>
<accession>V5EXL6</accession>
<sequence>MQFTATISTSLLVIVLATMASASTIVDVKRDIITIDASIVNLYQHLQAPSPNAFTAFAAHQASNHLIADIRAGSTCISQLTEKPTDADAKLMLTTLGKTETKAKAVVNKMIAYYPKVTEMGGLKMATNTVLELQSQVKTFSEQLVRLAPMEEMGAAKQLGARFNADLTLCADVYTGKTSPEAAAKSNGGLAYNTEAGTTNVADQATTDATAQQA</sequence>
<dbReference type="PANTHER" id="PTHR38123">
    <property type="entry name" value="CELL WALL SERINE-THREONINE-RICH GALACTOMANNOPROTEIN MP1 (AFU_ORTHOLOGUE AFUA_4G03240)"/>
    <property type="match status" value="1"/>
</dbReference>
<dbReference type="Pfam" id="PF12296">
    <property type="entry name" value="HsbA"/>
    <property type="match status" value="1"/>
</dbReference>
<dbReference type="Proteomes" id="UP000019377">
    <property type="component" value="Unassembled WGS sequence"/>
</dbReference>
<feature type="signal peptide" evidence="2">
    <location>
        <begin position="1"/>
        <end position="22"/>
    </location>
</feature>
<feature type="region of interest" description="Disordered" evidence="1">
    <location>
        <begin position="184"/>
        <end position="214"/>
    </location>
</feature>
<evidence type="ECO:0000313" key="3">
    <source>
        <dbReference type="EMBL" id="EST07244.1"/>
    </source>
</evidence>
<keyword evidence="4" id="KW-1185">Reference proteome</keyword>
<dbReference type="GeneID" id="27419167"/>
<reference evidence="4" key="1">
    <citation type="journal article" date="2013" name="Genome Announc.">
        <title>Draft genome sequence of Pseudozyma brasiliensis sp. nov. strain GHG001, a high producer of endo-1,4-xylanase isolated from an insect pest of sugarcane.</title>
        <authorList>
            <person name="Oliveira J.V.D.C."/>
            <person name="dos Santos R.A.C."/>
            <person name="Borges T.A."/>
            <person name="Riano-Pachon D.M."/>
            <person name="Goldman G.H."/>
        </authorList>
    </citation>
    <scope>NUCLEOTIDE SEQUENCE [LARGE SCALE GENOMIC DNA]</scope>
    <source>
        <strain evidence="4">GHG001</strain>
    </source>
</reference>
<dbReference type="RefSeq" id="XP_016292233.1">
    <property type="nucleotide sequence ID" value="XM_016436529.1"/>
</dbReference>
<dbReference type="OrthoDB" id="3485059at2759"/>
<dbReference type="GO" id="GO:0005576">
    <property type="term" value="C:extracellular region"/>
    <property type="evidence" value="ECO:0007669"/>
    <property type="project" value="TreeGrafter"/>
</dbReference>
<evidence type="ECO:0000256" key="2">
    <source>
        <dbReference type="SAM" id="SignalP"/>
    </source>
</evidence>
<gene>
    <name evidence="3" type="ORF">PSEUBRA_SCAF21g03485</name>
</gene>